<accession>A0A3P6YHZ1</accession>
<organism evidence="1 2">
    <name type="scientific">Hymenolepis diminuta</name>
    <name type="common">Rat tapeworm</name>
    <dbReference type="NCBI Taxonomy" id="6216"/>
    <lineage>
        <taxon>Eukaryota</taxon>
        <taxon>Metazoa</taxon>
        <taxon>Spiralia</taxon>
        <taxon>Lophotrochozoa</taxon>
        <taxon>Platyhelminthes</taxon>
        <taxon>Cestoda</taxon>
        <taxon>Eucestoda</taxon>
        <taxon>Cyclophyllidea</taxon>
        <taxon>Hymenolepididae</taxon>
        <taxon>Hymenolepis</taxon>
    </lineage>
</organism>
<dbReference type="EMBL" id="UYSG01001575">
    <property type="protein sequence ID" value="VDL46722.1"/>
    <property type="molecule type" value="Genomic_DNA"/>
</dbReference>
<evidence type="ECO:0000313" key="1">
    <source>
        <dbReference type="EMBL" id="VDL46722.1"/>
    </source>
</evidence>
<gene>
    <name evidence="1" type="ORF">HDID_LOCUS4278</name>
</gene>
<name>A0A3P6YHZ1_HYMDI</name>
<dbReference type="Proteomes" id="UP000274504">
    <property type="component" value="Unassembled WGS sequence"/>
</dbReference>
<proteinExistence type="predicted"/>
<evidence type="ECO:0000313" key="2">
    <source>
        <dbReference type="Proteomes" id="UP000274504"/>
    </source>
</evidence>
<dbReference type="AlphaFoldDB" id="A0A3P6YHZ1"/>
<reference evidence="1 2" key="1">
    <citation type="submission" date="2018-11" db="EMBL/GenBank/DDBJ databases">
        <authorList>
            <consortium name="Pathogen Informatics"/>
        </authorList>
    </citation>
    <scope>NUCLEOTIDE SEQUENCE [LARGE SCALE GENOMIC DNA]</scope>
</reference>
<protein>
    <submittedName>
        <fullName evidence="1">Uncharacterized protein</fullName>
    </submittedName>
</protein>
<sequence>MTALNGIFDVIVNNTFRFLFDTTFAFLGEIVNIGQSPIFGEKLRRLHGFTRRNNVSPDRRNKINKIINRNAILIKIIEY</sequence>